<keyword evidence="5" id="KW-1185">Reference proteome</keyword>
<name>A0A8J7FD82_9GAMM</name>
<dbReference type="Pfam" id="PF00005">
    <property type="entry name" value="ABC_tran"/>
    <property type="match status" value="1"/>
</dbReference>
<dbReference type="NCBIfam" id="TIGR03864">
    <property type="entry name" value="PQQ_ABC_ATP"/>
    <property type="match status" value="1"/>
</dbReference>
<dbReference type="Gene3D" id="3.40.50.300">
    <property type="entry name" value="P-loop containing nucleotide triphosphate hydrolases"/>
    <property type="match status" value="1"/>
</dbReference>
<evidence type="ECO:0000259" key="3">
    <source>
        <dbReference type="PROSITE" id="PS50893"/>
    </source>
</evidence>
<keyword evidence="2 4" id="KW-0067">ATP-binding</keyword>
<dbReference type="InterPro" id="IPR027417">
    <property type="entry name" value="P-loop_NTPase"/>
</dbReference>
<dbReference type="AlphaFoldDB" id="A0A8J7FD82"/>
<dbReference type="RefSeq" id="WP_193953460.1">
    <property type="nucleotide sequence ID" value="NZ_JADEYS010000010.1"/>
</dbReference>
<proteinExistence type="predicted"/>
<evidence type="ECO:0000313" key="5">
    <source>
        <dbReference type="Proteomes" id="UP000640333"/>
    </source>
</evidence>
<comment type="caution">
    <text evidence="4">The sequence shown here is derived from an EMBL/GenBank/DDBJ whole genome shotgun (WGS) entry which is preliminary data.</text>
</comment>
<dbReference type="InterPro" id="IPR003439">
    <property type="entry name" value="ABC_transporter-like_ATP-bd"/>
</dbReference>
<dbReference type="PANTHER" id="PTHR43582">
    <property type="entry name" value="LINEARMYCIN RESISTANCE ATP-BINDING PROTEIN LNRL"/>
    <property type="match status" value="1"/>
</dbReference>
<dbReference type="EMBL" id="JADEYS010000010">
    <property type="protein sequence ID" value="MBE9397912.1"/>
    <property type="molecule type" value="Genomic_DNA"/>
</dbReference>
<dbReference type="PROSITE" id="PS50893">
    <property type="entry name" value="ABC_TRANSPORTER_2"/>
    <property type="match status" value="1"/>
</dbReference>
<evidence type="ECO:0000313" key="4">
    <source>
        <dbReference type="EMBL" id="MBE9397912.1"/>
    </source>
</evidence>
<dbReference type="GO" id="GO:0016887">
    <property type="term" value="F:ATP hydrolysis activity"/>
    <property type="evidence" value="ECO:0007669"/>
    <property type="project" value="InterPro"/>
</dbReference>
<dbReference type="PANTHER" id="PTHR43582:SF5">
    <property type="entry name" value="ABC TRANSPORTER"/>
    <property type="match status" value="1"/>
</dbReference>
<keyword evidence="1" id="KW-0547">Nucleotide-binding</keyword>
<dbReference type="SUPFAM" id="SSF52540">
    <property type="entry name" value="P-loop containing nucleoside triphosphate hydrolases"/>
    <property type="match status" value="1"/>
</dbReference>
<dbReference type="SMART" id="SM00382">
    <property type="entry name" value="AAA"/>
    <property type="match status" value="1"/>
</dbReference>
<gene>
    <name evidence="4" type="ORF">IOQ59_11650</name>
</gene>
<evidence type="ECO:0000256" key="1">
    <source>
        <dbReference type="ARBA" id="ARBA00022741"/>
    </source>
</evidence>
<dbReference type="GO" id="GO:0005524">
    <property type="term" value="F:ATP binding"/>
    <property type="evidence" value="ECO:0007669"/>
    <property type="project" value="UniProtKB-KW"/>
</dbReference>
<organism evidence="4 5">
    <name type="scientific">Pontibacterium sinense</name>
    <dbReference type="NCBI Taxonomy" id="2781979"/>
    <lineage>
        <taxon>Bacteria</taxon>
        <taxon>Pseudomonadati</taxon>
        <taxon>Pseudomonadota</taxon>
        <taxon>Gammaproteobacteria</taxon>
        <taxon>Oceanospirillales</taxon>
        <taxon>Oceanospirillaceae</taxon>
        <taxon>Pontibacterium</taxon>
    </lineage>
</organism>
<protein>
    <submittedName>
        <fullName evidence="4">ATP-binding cassette domain-containing protein</fullName>
    </submittedName>
</protein>
<dbReference type="InterPro" id="IPR003593">
    <property type="entry name" value="AAA+_ATPase"/>
</dbReference>
<accession>A0A8J7FD82</accession>
<dbReference type="InterPro" id="IPR022467">
    <property type="entry name" value="ABC_transprt_ATP-bd_su_PQQ"/>
</dbReference>
<feature type="domain" description="ABC transporter" evidence="3">
    <location>
        <begin position="3"/>
        <end position="233"/>
    </location>
</feature>
<sequence>MSIRVSSVSFNYGPRGALNDLSFELQAGRFNALLGPNGAGKSTLFALLTRLYALQSGEISICGHSIRQHPTTVMQQLGVVFQQSTLDLDLTVGQNLKYHASLHGISGRDAQQRMETELRRMEMADRINDKVRSLNGGHRRRVEIARALMHNPSVLLLDEPTVGLDPQTRLKLNQHVRSLCEKQDLTVLWATHLIEEVHDEDNVLMLFKGELKAQGQGAAICASHQHDNLTHLFHHLSGVEEVA</sequence>
<dbReference type="Proteomes" id="UP000640333">
    <property type="component" value="Unassembled WGS sequence"/>
</dbReference>
<evidence type="ECO:0000256" key="2">
    <source>
        <dbReference type="ARBA" id="ARBA00022840"/>
    </source>
</evidence>
<reference evidence="4" key="1">
    <citation type="submission" date="2020-10" db="EMBL/GenBank/DDBJ databases">
        <title>Bacterium isolated from coastal waters sediment.</title>
        <authorList>
            <person name="Chen R.-J."/>
            <person name="Lu D.-C."/>
            <person name="Zhu K.-L."/>
            <person name="Du Z.-J."/>
        </authorList>
    </citation>
    <scope>NUCLEOTIDE SEQUENCE</scope>
    <source>
        <strain evidence="4">N1Y112</strain>
    </source>
</reference>